<dbReference type="InterPro" id="IPR014729">
    <property type="entry name" value="Rossmann-like_a/b/a_fold"/>
</dbReference>
<evidence type="ECO:0000259" key="1">
    <source>
        <dbReference type="Pfam" id="PF13521"/>
    </source>
</evidence>
<dbReference type="InterPro" id="IPR052735">
    <property type="entry name" value="NAD_biosynth-regulator"/>
</dbReference>
<dbReference type="PANTHER" id="PTHR37512">
    <property type="entry name" value="TRIFUNCTIONAL NAD BIOSYNTHESIS/REGULATOR PROTEIN NADR"/>
    <property type="match status" value="1"/>
</dbReference>
<gene>
    <name evidence="2" type="ORF">M8A51_06325</name>
</gene>
<reference evidence="2" key="1">
    <citation type="submission" date="2022-05" db="EMBL/GenBank/DDBJ databases">
        <title>Schlegelella sp. nov., isolated from mangrove soil.</title>
        <authorList>
            <person name="Liu Y."/>
            <person name="Ge X."/>
            <person name="Liu W."/>
        </authorList>
    </citation>
    <scope>NUCLEOTIDE SEQUENCE</scope>
    <source>
        <strain evidence="2">S2-27</strain>
    </source>
</reference>
<dbReference type="InterPro" id="IPR004821">
    <property type="entry name" value="Cyt_trans-like"/>
</dbReference>
<dbReference type="RefSeq" id="WP_251777348.1">
    <property type="nucleotide sequence ID" value="NZ_JAMKFE010000003.1"/>
</dbReference>
<dbReference type="SUPFAM" id="SSF52540">
    <property type="entry name" value="P-loop containing nucleoside triphosphate hydrolases"/>
    <property type="match status" value="1"/>
</dbReference>
<dbReference type="Gene3D" id="3.40.50.300">
    <property type="entry name" value="P-loop containing nucleotide triphosphate hydrolases"/>
    <property type="match status" value="1"/>
</dbReference>
<dbReference type="InterPro" id="IPR038727">
    <property type="entry name" value="NadR/Ttd14_AAA_dom"/>
</dbReference>
<evidence type="ECO:0000313" key="3">
    <source>
        <dbReference type="Proteomes" id="UP001165541"/>
    </source>
</evidence>
<dbReference type="InterPro" id="IPR027417">
    <property type="entry name" value="P-loop_NTPase"/>
</dbReference>
<name>A0ABT0YLA6_9BURK</name>
<evidence type="ECO:0000313" key="2">
    <source>
        <dbReference type="EMBL" id="MCM5679144.1"/>
    </source>
</evidence>
<dbReference type="EMBL" id="JAMKFE010000003">
    <property type="protein sequence ID" value="MCM5679144.1"/>
    <property type="molecule type" value="Genomic_DNA"/>
</dbReference>
<feature type="domain" description="NadR/Ttd14 AAA" evidence="1">
    <location>
        <begin position="177"/>
        <end position="330"/>
    </location>
</feature>
<protein>
    <submittedName>
        <fullName evidence="2">AAA family ATPase</fullName>
    </submittedName>
</protein>
<dbReference type="Proteomes" id="UP001165541">
    <property type="component" value="Unassembled WGS sequence"/>
</dbReference>
<sequence>MSPARWRTGLVVGKFSPLHLGHEALIHHALSQCDEVVVLGYSVPEFEPCDALRRRQWLHERFPQARSIVLDDATLHALAPGFAPLLPNGAADSLHQPYLAALLTDVLQLRIDVLFGSEAYVQPTAQAIAHRQGGPVEPALFDLHRVRFPICGTQLRRHPHRHRHDMAACVYRSFVQRVCLLGGESTGKTTLAARLAQHYATVWAPEYGREHWEARGGQLTPQDLLHIAETQIQREQDLLAEAHQFLFCDTSPLTTLCYSVAMFGEQPAALVAAAARGYAQVLLCEPDFDFVQDGTRRDDAFRAWQQRWYETALADAGVRYTRLTGSLDERMALAVDRLGPPEPARHRPAL</sequence>
<dbReference type="Pfam" id="PF13521">
    <property type="entry name" value="AAA_28"/>
    <property type="match status" value="1"/>
</dbReference>
<dbReference type="Gene3D" id="3.40.50.620">
    <property type="entry name" value="HUPs"/>
    <property type="match status" value="1"/>
</dbReference>
<accession>A0ABT0YLA6</accession>
<proteinExistence type="predicted"/>
<dbReference type="NCBIfam" id="TIGR00125">
    <property type="entry name" value="cyt_tran_rel"/>
    <property type="match status" value="1"/>
</dbReference>
<dbReference type="SUPFAM" id="SSF52374">
    <property type="entry name" value="Nucleotidylyl transferase"/>
    <property type="match status" value="1"/>
</dbReference>
<keyword evidence="3" id="KW-1185">Reference proteome</keyword>
<organism evidence="2 3">
    <name type="scientific">Caldimonas mangrovi</name>
    <dbReference type="NCBI Taxonomy" id="2944811"/>
    <lineage>
        <taxon>Bacteria</taxon>
        <taxon>Pseudomonadati</taxon>
        <taxon>Pseudomonadota</taxon>
        <taxon>Betaproteobacteria</taxon>
        <taxon>Burkholderiales</taxon>
        <taxon>Sphaerotilaceae</taxon>
        <taxon>Caldimonas</taxon>
    </lineage>
</organism>
<comment type="caution">
    <text evidence="2">The sequence shown here is derived from an EMBL/GenBank/DDBJ whole genome shotgun (WGS) entry which is preliminary data.</text>
</comment>
<dbReference type="PANTHER" id="PTHR37512:SF1">
    <property type="entry name" value="NADR_TTD14 AAA DOMAIN-CONTAINING PROTEIN"/>
    <property type="match status" value="1"/>
</dbReference>